<evidence type="ECO:0000256" key="1">
    <source>
        <dbReference type="ARBA" id="ARBA00004651"/>
    </source>
</evidence>
<reference evidence="9" key="2">
    <citation type="submission" date="2020-09" db="EMBL/GenBank/DDBJ databases">
        <authorList>
            <person name="Sun Q."/>
            <person name="Zhou Y."/>
        </authorList>
    </citation>
    <scope>NUCLEOTIDE SEQUENCE</scope>
    <source>
        <strain evidence="9">CGMCC 4.7110</strain>
    </source>
</reference>
<keyword evidence="10" id="KW-1185">Reference proteome</keyword>
<evidence type="ECO:0000259" key="8">
    <source>
        <dbReference type="PROSITE" id="PS50928"/>
    </source>
</evidence>
<feature type="transmembrane region" description="Helical" evidence="7">
    <location>
        <begin position="25"/>
        <end position="51"/>
    </location>
</feature>
<accession>A0A917XGH5</accession>
<evidence type="ECO:0000256" key="2">
    <source>
        <dbReference type="ARBA" id="ARBA00022448"/>
    </source>
</evidence>
<protein>
    <submittedName>
        <fullName evidence="9">Sugar ABC transporter permease</fullName>
    </submittedName>
</protein>
<evidence type="ECO:0000313" key="9">
    <source>
        <dbReference type="EMBL" id="GGN22545.1"/>
    </source>
</evidence>
<dbReference type="Proteomes" id="UP000653411">
    <property type="component" value="Unassembled WGS sequence"/>
</dbReference>
<dbReference type="RefSeq" id="WP_189265447.1">
    <property type="nucleotide sequence ID" value="NZ_BMML01000013.1"/>
</dbReference>
<feature type="transmembrane region" description="Helical" evidence="7">
    <location>
        <begin position="89"/>
        <end position="110"/>
    </location>
</feature>
<keyword evidence="3" id="KW-1003">Cell membrane</keyword>
<dbReference type="PROSITE" id="PS50928">
    <property type="entry name" value="ABC_TM1"/>
    <property type="match status" value="1"/>
</dbReference>
<sequence length="326" mass="35559">MRPHRPRGAEPAGRRRLGRSRSEALAFYGFVSPWVIGTALLTLFPVGYAVYLSFTAWDGISPVKPWVGLDNYHEVLTSGDTMASLTKTLLLVAIIVPTTIIGSLLLAVLLNEKVRGRTVFRTLIYIPAIVPPVAASLIWKVAFDQNSGAVNRFLRMFGVTAVSWLTGSRAFVVLIVVLLWSIGAGIIIFLAALQTVPAEQLEAVKLDGGGPLTAFRHVTLPVISPVLLFQTVLVTITTLQTFVPVLLLSPLSDHGMQDVYTNIPNANRVYMVDVYQQFFAYSRYGYGSAMLTVFFLVIVALTAVIFKVAGRTVFYAVDPNAPAKEG</sequence>
<evidence type="ECO:0000256" key="4">
    <source>
        <dbReference type="ARBA" id="ARBA00022692"/>
    </source>
</evidence>
<dbReference type="AlphaFoldDB" id="A0A917XGH5"/>
<dbReference type="Pfam" id="PF00528">
    <property type="entry name" value="BPD_transp_1"/>
    <property type="match status" value="1"/>
</dbReference>
<proteinExistence type="inferred from homology"/>
<comment type="caution">
    <text evidence="9">The sequence shown here is derived from an EMBL/GenBank/DDBJ whole genome shotgun (WGS) entry which is preliminary data.</text>
</comment>
<dbReference type="InterPro" id="IPR000515">
    <property type="entry name" value="MetI-like"/>
</dbReference>
<evidence type="ECO:0000256" key="6">
    <source>
        <dbReference type="ARBA" id="ARBA00023136"/>
    </source>
</evidence>
<feature type="transmembrane region" description="Helical" evidence="7">
    <location>
        <begin position="122"/>
        <end position="142"/>
    </location>
</feature>
<reference evidence="9" key="1">
    <citation type="journal article" date="2014" name="Int. J. Syst. Evol. Microbiol.">
        <title>Complete genome sequence of Corynebacterium casei LMG S-19264T (=DSM 44701T), isolated from a smear-ripened cheese.</title>
        <authorList>
            <consortium name="US DOE Joint Genome Institute (JGI-PGF)"/>
            <person name="Walter F."/>
            <person name="Albersmeier A."/>
            <person name="Kalinowski J."/>
            <person name="Ruckert C."/>
        </authorList>
    </citation>
    <scope>NUCLEOTIDE SEQUENCE</scope>
    <source>
        <strain evidence="9">CGMCC 4.7110</strain>
    </source>
</reference>
<dbReference type="Gene3D" id="1.10.3720.10">
    <property type="entry name" value="MetI-like"/>
    <property type="match status" value="1"/>
</dbReference>
<gene>
    <name evidence="9" type="ORF">GCM10011578_054340</name>
</gene>
<evidence type="ECO:0000256" key="5">
    <source>
        <dbReference type="ARBA" id="ARBA00022989"/>
    </source>
</evidence>
<dbReference type="EMBL" id="BMML01000013">
    <property type="protein sequence ID" value="GGN22545.1"/>
    <property type="molecule type" value="Genomic_DNA"/>
</dbReference>
<dbReference type="SUPFAM" id="SSF161098">
    <property type="entry name" value="MetI-like"/>
    <property type="match status" value="1"/>
</dbReference>
<dbReference type="InterPro" id="IPR051393">
    <property type="entry name" value="ABC_transporter_permease"/>
</dbReference>
<keyword evidence="5 7" id="KW-1133">Transmembrane helix</keyword>
<dbReference type="CDD" id="cd06261">
    <property type="entry name" value="TM_PBP2"/>
    <property type="match status" value="1"/>
</dbReference>
<keyword evidence="4 7" id="KW-0812">Transmembrane</keyword>
<feature type="transmembrane region" description="Helical" evidence="7">
    <location>
        <begin position="170"/>
        <end position="193"/>
    </location>
</feature>
<organism evidence="9 10">
    <name type="scientific">Streptomyces fuscichromogenes</name>
    <dbReference type="NCBI Taxonomy" id="1324013"/>
    <lineage>
        <taxon>Bacteria</taxon>
        <taxon>Bacillati</taxon>
        <taxon>Actinomycetota</taxon>
        <taxon>Actinomycetes</taxon>
        <taxon>Kitasatosporales</taxon>
        <taxon>Streptomycetaceae</taxon>
        <taxon>Streptomyces</taxon>
    </lineage>
</organism>
<keyword evidence="6 7" id="KW-0472">Membrane</keyword>
<feature type="transmembrane region" description="Helical" evidence="7">
    <location>
        <begin position="226"/>
        <end position="247"/>
    </location>
</feature>
<dbReference type="PANTHER" id="PTHR30193:SF37">
    <property type="entry name" value="INNER MEMBRANE ABC TRANSPORTER PERMEASE PROTEIN YCJO"/>
    <property type="match status" value="1"/>
</dbReference>
<name>A0A917XGH5_9ACTN</name>
<evidence type="ECO:0000313" key="10">
    <source>
        <dbReference type="Proteomes" id="UP000653411"/>
    </source>
</evidence>
<evidence type="ECO:0000256" key="3">
    <source>
        <dbReference type="ARBA" id="ARBA00022475"/>
    </source>
</evidence>
<dbReference type="GO" id="GO:0055085">
    <property type="term" value="P:transmembrane transport"/>
    <property type="evidence" value="ECO:0007669"/>
    <property type="project" value="InterPro"/>
</dbReference>
<comment type="subcellular location">
    <subcellularLocation>
        <location evidence="1 7">Cell membrane</location>
        <topology evidence="1 7">Multi-pass membrane protein</topology>
    </subcellularLocation>
</comment>
<dbReference type="GO" id="GO:0005886">
    <property type="term" value="C:plasma membrane"/>
    <property type="evidence" value="ECO:0007669"/>
    <property type="project" value="UniProtKB-SubCell"/>
</dbReference>
<keyword evidence="2 7" id="KW-0813">Transport</keyword>
<feature type="domain" description="ABC transmembrane type-1" evidence="8">
    <location>
        <begin position="85"/>
        <end position="305"/>
    </location>
</feature>
<comment type="similarity">
    <text evidence="7">Belongs to the binding-protein-dependent transport system permease family.</text>
</comment>
<evidence type="ECO:0000256" key="7">
    <source>
        <dbReference type="RuleBase" id="RU363032"/>
    </source>
</evidence>
<feature type="transmembrane region" description="Helical" evidence="7">
    <location>
        <begin position="284"/>
        <end position="306"/>
    </location>
</feature>
<dbReference type="PANTHER" id="PTHR30193">
    <property type="entry name" value="ABC TRANSPORTER PERMEASE PROTEIN"/>
    <property type="match status" value="1"/>
</dbReference>
<dbReference type="InterPro" id="IPR035906">
    <property type="entry name" value="MetI-like_sf"/>
</dbReference>